<gene>
    <name evidence="2" type="ORF">ACPOL_2452</name>
</gene>
<protein>
    <recommendedName>
        <fullName evidence="1">Transthyretin/hydroxyisourate hydrolase domain-containing protein</fullName>
    </recommendedName>
</protein>
<keyword evidence="3" id="KW-1185">Reference proteome</keyword>
<dbReference type="KEGG" id="abas:ACPOL_2452"/>
<dbReference type="Proteomes" id="UP000253606">
    <property type="component" value="Chromosome"/>
</dbReference>
<dbReference type="Pfam" id="PF00576">
    <property type="entry name" value="Transthyretin"/>
    <property type="match status" value="1"/>
</dbReference>
<evidence type="ECO:0000313" key="3">
    <source>
        <dbReference type="Proteomes" id="UP000253606"/>
    </source>
</evidence>
<dbReference type="SUPFAM" id="SSF49472">
    <property type="entry name" value="Transthyretin (synonym: prealbumin)"/>
    <property type="match status" value="1"/>
</dbReference>
<proteinExistence type="predicted"/>
<evidence type="ECO:0000259" key="1">
    <source>
        <dbReference type="Pfam" id="PF00576"/>
    </source>
</evidence>
<dbReference type="Gene3D" id="2.60.40.180">
    <property type="entry name" value="Transthyretin/hydroxyisourate hydrolase domain"/>
    <property type="match status" value="1"/>
</dbReference>
<dbReference type="PANTHER" id="PTHR10395:SF7">
    <property type="entry name" value="5-HYDROXYISOURATE HYDROLASE"/>
    <property type="match status" value="1"/>
</dbReference>
<dbReference type="EMBL" id="CP030840">
    <property type="protein sequence ID" value="AXC11774.1"/>
    <property type="molecule type" value="Genomic_DNA"/>
</dbReference>
<organism evidence="2 3">
    <name type="scientific">Acidisarcina polymorpha</name>
    <dbReference type="NCBI Taxonomy" id="2211140"/>
    <lineage>
        <taxon>Bacteria</taxon>
        <taxon>Pseudomonadati</taxon>
        <taxon>Acidobacteriota</taxon>
        <taxon>Terriglobia</taxon>
        <taxon>Terriglobales</taxon>
        <taxon>Acidobacteriaceae</taxon>
        <taxon>Acidisarcina</taxon>
    </lineage>
</organism>
<feature type="domain" description="Transthyretin/hydroxyisourate hydrolase" evidence="1">
    <location>
        <begin position="2"/>
        <end position="46"/>
    </location>
</feature>
<dbReference type="InterPro" id="IPR036817">
    <property type="entry name" value="Transthyretin/HIU_hydrolase_sf"/>
</dbReference>
<dbReference type="PANTHER" id="PTHR10395">
    <property type="entry name" value="URICASE AND TRANSTHYRETIN-RELATED"/>
    <property type="match status" value="1"/>
</dbReference>
<sequence>MIFQTGNYQDASFYPEVIVSFSVVPGSTHYHLPLLLSQHGYTTYRGS</sequence>
<name>A0A2Z5FZ18_9BACT</name>
<dbReference type="GO" id="GO:0006144">
    <property type="term" value="P:purine nucleobase metabolic process"/>
    <property type="evidence" value="ECO:0007669"/>
    <property type="project" value="TreeGrafter"/>
</dbReference>
<evidence type="ECO:0000313" key="2">
    <source>
        <dbReference type="EMBL" id="AXC11774.1"/>
    </source>
</evidence>
<accession>A0A2Z5FZ18</accession>
<dbReference type="InterPro" id="IPR023416">
    <property type="entry name" value="Transthyretin/HIU_hydrolase_d"/>
</dbReference>
<reference evidence="2 3" key="1">
    <citation type="journal article" date="2018" name="Front. Microbiol.">
        <title>Hydrolytic Capabilities as a Key to Environmental Success: Chitinolytic and Cellulolytic Acidobacteria From Acidic Sub-arctic Soils and Boreal Peatlands.</title>
        <authorList>
            <person name="Belova S.E."/>
            <person name="Ravin N.V."/>
            <person name="Pankratov T.A."/>
            <person name="Rakitin A.L."/>
            <person name="Ivanova A.A."/>
            <person name="Beletsky A.V."/>
            <person name="Mardanov A.V."/>
            <person name="Sinninghe Damste J.S."/>
            <person name="Dedysh S.N."/>
        </authorList>
    </citation>
    <scope>NUCLEOTIDE SEQUENCE [LARGE SCALE GENOMIC DNA]</scope>
    <source>
        <strain evidence="2 3">SBC82</strain>
    </source>
</reference>
<dbReference type="AlphaFoldDB" id="A0A2Z5FZ18"/>